<dbReference type="InterPro" id="IPR036188">
    <property type="entry name" value="FAD/NAD-bd_sf"/>
</dbReference>
<dbReference type="InterPro" id="IPR002937">
    <property type="entry name" value="Amino_oxidase"/>
</dbReference>
<dbReference type="PRINTS" id="PR00757">
    <property type="entry name" value="AMINEOXDASEF"/>
</dbReference>
<gene>
    <name evidence="5" type="ORF">CVD27_25340</name>
</gene>
<comment type="cofactor">
    <cofactor evidence="1">
        <name>FAD</name>
        <dbReference type="ChEBI" id="CHEBI:57692"/>
    </cofactor>
</comment>
<keyword evidence="2" id="KW-0560">Oxidoreductase</keyword>
<dbReference type="PANTHER" id="PTHR10742:SF342">
    <property type="entry name" value="AMINE OXIDASE"/>
    <property type="match status" value="1"/>
</dbReference>
<name>A0A2N5H7C4_9BACI</name>
<accession>A0A2N5H7C4</accession>
<proteinExistence type="predicted"/>
<feature type="binding site" evidence="3">
    <location>
        <begin position="83"/>
        <end position="86"/>
    </location>
    <ligand>
        <name>FAD</name>
        <dbReference type="ChEBI" id="CHEBI:57692"/>
    </ligand>
</feature>
<dbReference type="OrthoDB" id="25353at2"/>
<evidence type="ECO:0000256" key="3">
    <source>
        <dbReference type="PIRSR" id="PIRSR601613-1"/>
    </source>
</evidence>
<dbReference type="SUPFAM" id="SSF51905">
    <property type="entry name" value="FAD/NAD(P)-binding domain"/>
    <property type="match status" value="1"/>
</dbReference>
<organism evidence="5 6">
    <name type="scientific">Neobacillus cucumis</name>
    <dbReference type="NCBI Taxonomy" id="1740721"/>
    <lineage>
        <taxon>Bacteria</taxon>
        <taxon>Bacillati</taxon>
        <taxon>Bacillota</taxon>
        <taxon>Bacilli</taxon>
        <taxon>Bacillales</taxon>
        <taxon>Bacillaceae</taxon>
        <taxon>Neobacillus</taxon>
    </lineage>
</organism>
<dbReference type="InterPro" id="IPR050281">
    <property type="entry name" value="Flavin_monoamine_oxidase"/>
</dbReference>
<evidence type="ECO:0000259" key="4">
    <source>
        <dbReference type="Pfam" id="PF01593"/>
    </source>
</evidence>
<feature type="binding site" evidence="3">
    <location>
        <begin position="58"/>
        <end position="59"/>
    </location>
    <ligand>
        <name>FAD</name>
        <dbReference type="ChEBI" id="CHEBI:57692"/>
    </ligand>
</feature>
<evidence type="ECO:0000256" key="1">
    <source>
        <dbReference type="ARBA" id="ARBA00001974"/>
    </source>
</evidence>
<dbReference type="InterPro" id="IPR001613">
    <property type="entry name" value="Flavin_amine_oxidase"/>
</dbReference>
<protein>
    <submittedName>
        <fullName evidence="5">Amine oxidase</fullName>
    </submittedName>
</protein>
<feature type="binding site" evidence="3">
    <location>
        <position position="86"/>
    </location>
    <ligand>
        <name>substrate</name>
    </ligand>
</feature>
<evidence type="ECO:0000313" key="5">
    <source>
        <dbReference type="EMBL" id="PLS01427.1"/>
    </source>
</evidence>
<dbReference type="Pfam" id="PF01593">
    <property type="entry name" value="Amino_oxidase"/>
    <property type="match status" value="1"/>
</dbReference>
<evidence type="ECO:0000256" key="2">
    <source>
        <dbReference type="ARBA" id="ARBA00023002"/>
    </source>
</evidence>
<dbReference type="SUPFAM" id="SSF54373">
    <property type="entry name" value="FAD-linked reductases, C-terminal domain"/>
    <property type="match status" value="1"/>
</dbReference>
<comment type="caution">
    <text evidence="5">The sequence shown here is derived from an EMBL/GenBank/DDBJ whole genome shotgun (WGS) entry which is preliminary data.</text>
</comment>
<sequence>MPININAKLSAQQMLEIIRNGLKKTQNPKNITIVGAGLAGLVAASLLKDAGHNVTILEATDRVGGRVYTIRSPFSNELYLNAGPMRIPDLHLLTLEYIKKFNLSVNVFINRTPLDILYANGVKTRLNMYERDPDILNFPVEPNEKGKGAEELLNLALQPIVDFINKDPVKHWPLIEKEFKDYSLGSFLKYYHYQFGTTFSDGAVDMMGVLLDYEAYMGMSLLEVLREAADFRTDRFYEITGGMDLLPRAFLPQLKDHIRFNQRMTKIVQHQNSVTIHSNHPQTLEPSTITGDLAIITIPFSVLRFVEVEPYDSFSYYKRRAIRELNYMAATKVGIEFKSRFWETYNQYGGKSITDLPIRFTYYPSQGIGTKGPAVILASYTWADEALTWNGLSNEDRIQYALKNLAEIYGDQVYAEFVSGTSFSWVDDPYATGALATFEPGQEHELFPYIFIPAGRVHFAGEHTTLTHGWMQGAIESGIRVADEVNDLPKKQRDGSHASEA</sequence>
<feature type="domain" description="Amine oxidase" evidence="4">
    <location>
        <begin position="38"/>
        <end position="485"/>
    </location>
</feature>
<dbReference type="Proteomes" id="UP000234950">
    <property type="component" value="Unassembled WGS sequence"/>
</dbReference>
<keyword evidence="6" id="KW-1185">Reference proteome</keyword>
<dbReference type="Gene3D" id="3.90.660.10">
    <property type="match status" value="1"/>
</dbReference>
<dbReference type="AlphaFoldDB" id="A0A2N5H7C4"/>
<dbReference type="GO" id="GO:0009063">
    <property type="term" value="P:amino acid catabolic process"/>
    <property type="evidence" value="ECO:0007669"/>
    <property type="project" value="TreeGrafter"/>
</dbReference>
<dbReference type="PANTHER" id="PTHR10742">
    <property type="entry name" value="FLAVIN MONOAMINE OXIDASE"/>
    <property type="match status" value="1"/>
</dbReference>
<dbReference type="RefSeq" id="WP_101651669.1">
    <property type="nucleotide sequence ID" value="NZ_PGVE01000096.1"/>
</dbReference>
<dbReference type="Gene3D" id="1.10.405.10">
    <property type="entry name" value="Guanine Nucleotide Dissociation Inhibitor, domain 1"/>
    <property type="match status" value="1"/>
</dbReference>
<dbReference type="Gene3D" id="3.50.50.60">
    <property type="entry name" value="FAD/NAD(P)-binding domain"/>
    <property type="match status" value="1"/>
</dbReference>
<evidence type="ECO:0000313" key="6">
    <source>
        <dbReference type="Proteomes" id="UP000234950"/>
    </source>
</evidence>
<dbReference type="EMBL" id="PGVE01000096">
    <property type="protein sequence ID" value="PLS01427.1"/>
    <property type="molecule type" value="Genomic_DNA"/>
</dbReference>
<dbReference type="GO" id="GO:0001716">
    <property type="term" value="F:L-amino-acid oxidase activity"/>
    <property type="evidence" value="ECO:0007669"/>
    <property type="project" value="TreeGrafter"/>
</dbReference>
<feature type="binding site" evidence="3">
    <location>
        <position position="462"/>
    </location>
    <ligand>
        <name>FAD</name>
        <dbReference type="ChEBI" id="CHEBI:57692"/>
    </ligand>
</feature>
<reference evidence="5 6" key="1">
    <citation type="submission" date="2017-11" db="EMBL/GenBank/DDBJ databases">
        <title>Comparitive Functional Genomics of Dry Heat Resistant strains isolated from the Viking Spacecraft.</title>
        <authorList>
            <person name="Seuylemezian A."/>
            <person name="Cooper K."/>
            <person name="Vaishampayan P."/>
        </authorList>
    </citation>
    <scope>NUCLEOTIDE SEQUENCE [LARGE SCALE GENOMIC DNA]</scope>
    <source>
        <strain evidence="5 6">V32-6</strain>
    </source>
</reference>